<feature type="transmembrane region" description="Helical" evidence="9">
    <location>
        <begin position="129"/>
        <end position="147"/>
    </location>
</feature>
<keyword evidence="5 9" id="KW-0812">Transmembrane</keyword>
<evidence type="ECO:0000256" key="3">
    <source>
        <dbReference type="ARBA" id="ARBA00022448"/>
    </source>
</evidence>
<feature type="transmembrane region" description="Helical" evidence="9">
    <location>
        <begin position="212"/>
        <end position="231"/>
    </location>
</feature>
<evidence type="ECO:0000313" key="11">
    <source>
        <dbReference type="EMBL" id="MFC4306445.1"/>
    </source>
</evidence>
<evidence type="ECO:0000256" key="7">
    <source>
        <dbReference type="ARBA" id="ARBA00022989"/>
    </source>
</evidence>
<evidence type="ECO:0000256" key="8">
    <source>
        <dbReference type="ARBA" id="ARBA00023136"/>
    </source>
</evidence>
<protein>
    <submittedName>
        <fullName evidence="11">Amino acid ABC transporter permease</fullName>
    </submittedName>
</protein>
<accession>A0ABV8SGS1</accession>
<evidence type="ECO:0000256" key="2">
    <source>
        <dbReference type="ARBA" id="ARBA00010072"/>
    </source>
</evidence>
<comment type="subcellular location">
    <subcellularLocation>
        <location evidence="1 9">Cell membrane</location>
        <topology evidence="1 9">Multi-pass membrane protein</topology>
    </subcellularLocation>
</comment>
<sequence length="389" mass="42758">MSSPNKIPIWRNKKTIPWLLQLAFVLIIAALGAFLIMNALQGLHSIGLTLGFDFLKSTASFMITDQLIAYTPTDSFGRALLVGLMNTLKIAAIGIVFSGIIGTLVGIARMSDNWLLRKLAGGYIEMIRNIPLLVQIFFLYFTVFLPFPKIEQGINWLKLVYFSNRGTAIPWFDLRASWPIWLLVLAAGVGIAVWLYKSRLAVQIASGRRTYPMLWAAGLLLILIAALRLGLSEWPAALSLPSISGRLYEGGYVITSEFAAIMCGLILYHSAFIAEIVRSGIMSVPKGQIEAANALGLKKRTVMSRVILPQANRVAIPPATSQFLNLVKNSTLGVAVGYTELFSVGNTIINQTGRAVEIILLVASVYLIVSIIISFLMGLFNKHFQLIER</sequence>
<keyword evidence="6" id="KW-0029">Amino-acid transport</keyword>
<feature type="transmembrane region" description="Helical" evidence="9">
    <location>
        <begin position="90"/>
        <end position="108"/>
    </location>
</feature>
<feature type="transmembrane region" description="Helical" evidence="9">
    <location>
        <begin position="178"/>
        <end position="196"/>
    </location>
</feature>
<dbReference type="PANTHER" id="PTHR30614:SF37">
    <property type="entry name" value="AMINO-ACID ABC TRANSPORTER PERMEASE PROTEIN YHDX-RELATED"/>
    <property type="match status" value="1"/>
</dbReference>
<dbReference type="InterPro" id="IPR000515">
    <property type="entry name" value="MetI-like"/>
</dbReference>
<gene>
    <name evidence="11" type="ORF">ACFO1S_23760</name>
</gene>
<evidence type="ECO:0000256" key="5">
    <source>
        <dbReference type="ARBA" id="ARBA00022692"/>
    </source>
</evidence>
<evidence type="ECO:0000256" key="9">
    <source>
        <dbReference type="RuleBase" id="RU363032"/>
    </source>
</evidence>
<keyword evidence="8 9" id="KW-0472">Membrane</keyword>
<reference evidence="12" key="1">
    <citation type="journal article" date="2019" name="Int. J. Syst. Evol. Microbiol.">
        <title>The Global Catalogue of Microorganisms (GCM) 10K type strain sequencing project: providing services to taxonomists for standard genome sequencing and annotation.</title>
        <authorList>
            <consortium name="The Broad Institute Genomics Platform"/>
            <consortium name="The Broad Institute Genome Sequencing Center for Infectious Disease"/>
            <person name="Wu L."/>
            <person name="Ma J."/>
        </authorList>
    </citation>
    <scope>NUCLEOTIDE SEQUENCE [LARGE SCALE GENOMIC DNA]</scope>
    <source>
        <strain evidence="12">CGMCC 4.1641</strain>
    </source>
</reference>
<evidence type="ECO:0000259" key="10">
    <source>
        <dbReference type="PROSITE" id="PS50928"/>
    </source>
</evidence>
<proteinExistence type="inferred from homology"/>
<keyword evidence="7 9" id="KW-1133">Transmembrane helix</keyword>
<dbReference type="InterPro" id="IPR010065">
    <property type="entry name" value="AA_ABC_transptr_permease_3TM"/>
</dbReference>
<dbReference type="Gene3D" id="1.10.3720.10">
    <property type="entry name" value="MetI-like"/>
    <property type="match status" value="1"/>
</dbReference>
<keyword evidence="4" id="KW-1003">Cell membrane</keyword>
<name>A0ABV8SGS1_9BACL</name>
<feature type="transmembrane region" description="Helical" evidence="9">
    <location>
        <begin position="358"/>
        <end position="380"/>
    </location>
</feature>
<evidence type="ECO:0000256" key="1">
    <source>
        <dbReference type="ARBA" id="ARBA00004651"/>
    </source>
</evidence>
<dbReference type="NCBIfam" id="TIGR01726">
    <property type="entry name" value="HEQRo_perm_3TM"/>
    <property type="match status" value="1"/>
</dbReference>
<dbReference type="Proteomes" id="UP001595755">
    <property type="component" value="Unassembled WGS sequence"/>
</dbReference>
<feature type="transmembrane region" description="Helical" evidence="9">
    <location>
        <begin position="251"/>
        <end position="274"/>
    </location>
</feature>
<keyword evidence="3 9" id="KW-0813">Transport</keyword>
<evidence type="ECO:0000256" key="4">
    <source>
        <dbReference type="ARBA" id="ARBA00022475"/>
    </source>
</evidence>
<dbReference type="CDD" id="cd06261">
    <property type="entry name" value="TM_PBP2"/>
    <property type="match status" value="1"/>
</dbReference>
<keyword evidence="12" id="KW-1185">Reference proteome</keyword>
<comment type="similarity">
    <text evidence="2">Belongs to the binding-protein-dependent transport system permease family. HisMQ subfamily.</text>
</comment>
<evidence type="ECO:0000313" key="12">
    <source>
        <dbReference type="Proteomes" id="UP001595755"/>
    </source>
</evidence>
<dbReference type="InterPro" id="IPR043429">
    <property type="entry name" value="ArtM/GltK/GlnP/TcyL/YhdX-like"/>
</dbReference>
<organism evidence="11 12">
    <name type="scientific">Cohnella boryungensis</name>
    <dbReference type="NCBI Taxonomy" id="768479"/>
    <lineage>
        <taxon>Bacteria</taxon>
        <taxon>Bacillati</taxon>
        <taxon>Bacillota</taxon>
        <taxon>Bacilli</taxon>
        <taxon>Bacillales</taxon>
        <taxon>Paenibacillaceae</taxon>
        <taxon>Cohnella</taxon>
    </lineage>
</organism>
<feature type="transmembrane region" description="Helical" evidence="9">
    <location>
        <begin position="20"/>
        <end position="40"/>
    </location>
</feature>
<dbReference type="PANTHER" id="PTHR30614">
    <property type="entry name" value="MEMBRANE COMPONENT OF AMINO ACID ABC TRANSPORTER"/>
    <property type="match status" value="1"/>
</dbReference>
<dbReference type="PROSITE" id="PS50928">
    <property type="entry name" value="ABC_TM1"/>
    <property type="match status" value="1"/>
</dbReference>
<dbReference type="RefSeq" id="WP_204605112.1">
    <property type="nucleotide sequence ID" value="NZ_JBHSED010000058.1"/>
</dbReference>
<dbReference type="EMBL" id="JBHSED010000058">
    <property type="protein sequence ID" value="MFC4306445.1"/>
    <property type="molecule type" value="Genomic_DNA"/>
</dbReference>
<dbReference type="SUPFAM" id="SSF161098">
    <property type="entry name" value="MetI-like"/>
    <property type="match status" value="2"/>
</dbReference>
<feature type="domain" description="ABC transmembrane type-1" evidence="10">
    <location>
        <begin position="84"/>
        <end position="377"/>
    </location>
</feature>
<dbReference type="InterPro" id="IPR035906">
    <property type="entry name" value="MetI-like_sf"/>
</dbReference>
<evidence type="ECO:0000256" key="6">
    <source>
        <dbReference type="ARBA" id="ARBA00022970"/>
    </source>
</evidence>
<dbReference type="Pfam" id="PF00528">
    <property type="entry name" value="BPD_transp_1"/>
    <property type="match status" value="1"/>
</dbReference>
<comment type="caution">
    <text evidence="11">The sequence shown here is derived from an EMBL/GenBank/DDBJ whole genome shotgun (WGS) entry which is preliminary data.</text>
</comment>